<evidence type="ECO:0000256" key="1">
    <source>
        <dbReference type="ARBA" id="ARBA00022801"/>
    </source>
</evidence>
<sequence>MKVHHVSKVLATDLDGTLIPLKDNAENKGDLIQLERALRENNVTLTFVTGRHLESVQDAIERYALPTPDWVICDVGTSIYQRTDDDSFQIAQPYVDHLQSIVGEVSTSRLREEFASLESLRVQEEEKQGPFKLSFYCDAKRLHEVHDAVLDQLTHRRLPYSLISSVDPFNGDGLIDLLPTDVSKAHALQWWTDHAGMDNRQLVFSGDSGNDLAAMTAGYRTIVVGNASAELMETVHQHYEARMQLDRLYLAEKTATSGVLAGCRHFGLI</sequence>
<dbReference type="InterPro" id="IPR006380">
    <property type="entry name" value="SPP-like_dom"/>
</dbReference>
<feature type="domain" description="Sucrose phosphatase-like" evidence="2">
    <location>
        <begin position="8"/>
        <end position="267"/>
    </location>
</feature>
<evidence type="ECO:0000313" key="3">
    <source>
        <dbReference type="EMBL" id="QDU76139.1"/>
    </source>
</evidence>
<dbReference type="SFLD" id="SFLDS00003">
    <property type="entry name" value="Haloacid_Dehalogenase"/>
    <property type="match status" value="1"/>
</dbReference>
<accession>A0A518CA86</accession>
<dbReference type="InterPro" id="IPR051518">
    <property type="entry name" value="Sucrose_Phosphatase"/>
</dbReference>
<dbReference type="InterPro" id="IPR023214">
    <property type="entry name" value="HAD_sf"/>
</dbReference>
<proteinExistence type="predicted"/>
<dbReference type="SUPFAM" id="SSF56784">
    <property type="entry name" value="HAD-like"/>
    <property type="match status" value="1"/>
</dbReference>
<dbReference type="GO" id="GO:0016791">
    <property type="term" value="F:phosphatase activity"/>
    <property type="evidence" value="ECO:0007669"/>
    <property type="project" value="UniProtKB-ARBA"/>
</dbReference>
<protein>
    <submittedName>
        <fullName evidence="3">Mannosylfructose-phosphate phosphatase</fullName>
        <ecNumber evidence="3">3.1.3.79</ecNumber>
    </submittedName>
</protein>
<organism evidence="3 4">
    <name type="scientific">Bremerella volcania</name>
    <dbReference type="NCBI Taxonomy" id="2527984"/>
    <lineage>
        <taxon>Bacteria</taxon>
        <taxon>Pseudomonadati</taxon>
        <taxon>Planctomycetota</taxon>
        <taxon>Planctomycetia</taxon>
        <taxon>Pirellulales</taxon>
        <taxon>Pirellulaceae</taxon>
        <taxon>Bremerella</taxon>
    </lineage>
</organism>
<dbReference type="Gene3D" id="3.40.50.1000">
    <property type="entry name" value="HAD superfamily/HAD-like"/>
    <property type="match status" value="1"/>
</dbReference>
<dbReference type="KEGG" id="bvo:Pan97_31840"/>
<dbReference type="PANTHER" id="PTHR46521:SF4">
    <property type="entry name" value="SUCROSE-PHOSPHATASE 2-RELATED"/>
    <property type="match status" value="1"/>
</dbReference>
<dbReference type="InterPro" id="IPR036412">
    <property type="entry name" value="HAD-like_sf"/>
</dbReference>
<dbReference type="Gene3D" id="3.90.1070.10">
    <property type="match status" value="1"/>
</dbReference>
<dbReference type="EMBL" id="CP036289">
    <property type="protein sequence ID" value="QDU76139.1"/>
    <property type="molecule type" value="Genomic_DNA"/>
</dbReference>
<evidence type="ECO:0000259" key="2">
    <source>
        <dbReference type="Pfam" id="PF05116"/>
    </source>
</evidence>
<dbReference type="Proteomes" id="UP000318626">
    <property type="component" value="Chromosome"/>
</dbReference>
<keyword evidence="4" id="KW-1185">Reference proteome</keyword>
<dbReference type="NCBIfam" id="TIGR01484">
    <property type="entry name" value="HAD-SF-IIB"/>
    <property type="match status" value="1"/>
</dbReference>
<evidence type="ECO:0000313" key="4">
    <source>
        <dbReference type="Proteomes" id="UP000318626"/>
    </source>
</evidence>
<dbReference type="SFLD" id="SFLDG01140">
    <property type="entry name" value="C2.B:_Phosphomannomutase_and_P"/>
    <property type="match status" value="1"/>
</dbReference>
<gene>
    <name evidence="3" type="primary">mfppA</name>
    <name evidence="3" type="ORF">Pan97_31840</name>
</gene>
<dbReference type="AlphaFoldDB" id="A0A518CA86"/>
<dbReference type="Pfam" id="PF05116">
    <property type="entry name" value="S6PP"/>
    <property type="match status" value="1"/>
</dbReference>
<dbReference type="InterPro" id="IPR006379">
    <property type="entry name" value="HAD-SF_hydro_IIB"/>
</dbReference>
<dbReference type="SFLD" id="SFLDG01141">
    <property type="entry name" value="C2.B.1:_Sucrose_Phosphatase_Li"/>
    <property type="match status" value="1"/>
</dbReference>
<dbReference type="OrthoDB" id="9781413at2"/>
<reference evidence="4" key="1">
    <citation type="submission" date="2019-02" db="EMBL/GenBank/DDBJ databases">
        <title>Deep-cultivation of Planctomycetes and their phenomic and genomic characterization uncovers novel biology.</title>
        <authorList>
            <person name="Wiegand S."/>
            <person name="Jogler M."/>
            <person name="Boedeker C."/>
            <person name="Pinto D."/>
            <person name="Vollmers J."/>
            <person name="Rivas-Marin E."/>
            <person name="Kohn T."/>
            <person name="Peeters S.H."/>
            <person name="Heuer A."/>
            <person name="Rast P."/>
            <person name="Oberbeckmann S."/>
            <person name="Bunk B."/>
            <person name="Jeske O."/>
            <person name="Meyerdierks A."/>
            <person name="Storesund J.E."/>
            <person name="Kallscheuer N."/>
            <person name="Luecker S."/>
            <person name="Lage O.M."/>
            <person name="Pohl T."/>
            <person name="Merkel B.J."/>
            <person name="Hornburger P."/>
            <person name="Mueller R.-W."/>
            <person name="Bruemmer F."/>
            <person name="Labrenz M."/>
            <person name="Spormann A.M."/>
            <person name="Op den Camp H."/>
            <person name="Overmann J."/>
            <person name="Amann R."/>
            <person name="Jetten M.S.M."/>
            <person name="Mascher T."/>
            <person name="Medema M.H."/>
            <person name="Devos D.P."/>
            <person name="Kaster A.-K."/>
            <person name="Ovreas L."/>
            <person name="Rohde M."/>
            <person name="Galperin M.Y."/>
            <person name="Jogler C."/>
        </authorList>
    </citation>
    <scope>NUCLEOTIDE SEQUENCE [LARGE SCALE GENOMIC DNA]</scope>
    <source>
        <strain evidence="4">Pan97</strain>
    </source>
</reference>
<keyword evidence="1 3" id="KW-0378">Hydrolase</keyword>
<dbReference type="PANTHER" id="PTHR46521">
    <property type="entry name" value="SUCROSE-PHOSPHATASE 2-RELATED"/>
    <property type="match status" value="1"/>
</dbReference>
<dbReference type="EC" id="3.1.3.79" evidence="3"/>
<name>A0A518CA86_9BACT</name>